<organism evidence="2">
    <name type="scientific">viral metagenome</name>
    <dbReference type="NCBI Taxonomy" id="1070528"/>
    <lineage>
        <taxon>unclassified sequences</taxon>
        <taxon>metagenomes</taxon>
        <taxon>organismal metagenomes</taxon>
    </lineage>
</organism>
<evidence type="ECO:0000313" key="2">
    <source>
        <dbReference type="EMBL" id="QHU30031.1"/>
    </source>
</evidence>
<keyword evidence="1" id="KW-1133">Transmembrane helix</keyword>
<sequence length="135" mass="15059">MYTDIIKSKIGLVLIIILATVISINASRVDESILKNNISTSTILFTEGLFFLISIIISALVMPDIRKKMLSDMKKLTYTNIAMLGFYSLVGIGIAFIANDALLHHGTDEVKMFELIVGFLITGLIYFFTTNKNYL</sequence>
<feature type="transmembrane region" description="Helical" evidence="1">
    <location>
        <begin position="110"/>
        <end position="129"/>
    </location>
</feature>
<accession>A0A6C0LK28</accession>
<evidence type="ECO:0000256" key="1">
    <source>
        <dbReference type="SAM" id="Phobius"/>
    </source>
</evidence>
<dbReference type="EMBL" id="MN740503">
    <property type="protein sequence ID" value="QHU30031.1"/>
    <property type="molecule type" value="Genomic_DNA"/>
</dbReference>
<reference evidence="2" key="1">
    <citation type="journal article" date="2020" name="Nature">
        <title>Giant virus diversity and host interactions through global metagenomics.</title>
        <authorList>
            <person name="Schulz F."/>
            <person name="Roux S."/>
            <person name="Paez-Espino D."/>
            <person name="Jungbluth S."/>
            <person name="Walsh D.A."/>
            <person name="Denef V.J."/>
            <person name="McMahon K.D."/>
            <person name="Konstantinidis K.T."/>
            <person name="Eloe-Fadrosh E.A."/>
            <person name="Kyrpides N.C."/>
            <person name="Woyke T."/>
        </authorList>
    </citation>
    <scope>NUCLEOTIDE SEQUENCE</scope>
    <source>
        <strain evidence="2">GVMAG-M-3300027833-11</strain>
    </source>
</reference>
<dbReference type="AlphaFoldDB" id="A0A6C0LK28"/>
<keyword evidence="1" id="KW-0812">Transmembrane</keyword>
<keyword evidence="1" id="KW-0472">Membrane</keyword>
<protein>
    <submittedName>
        <fullName evidence="2">Uncharacterized protein</fullName>
    </submittedName>
</protein>
<feature type="transmembrane region" description="Helical" evidence="1">
    <location>
        <begin position="77"/>
        <end position="98"/>
    </location>
</feature>
<name>A0A6C0LK28_9ZZZZ</name>
<proteinExistence type="predicted"/>
<feature type="transmembrane region" description="Helical" evidence="1">
    <location>
        <begin position="42"/>
        <end position="65"/>
    </location>
</feature>